<dbReference type="EMBL" id="CAJOBA010054963">
    <property type="protein sequence ID" value="CAF4279301.1"/>
    <property type="molecule type" value="Genomic_DNA"/>
</dbReference>
<proteinExistence type="predicted"/>
<reference evidence="1" key="1">
    <citation type="submission" date="2021-02" db="EMBL/GenBank/DDBJ databases">
        <authorList>
            <person name="Nowell W R."/>
        </authorList>
    </citation>
    <scope>NUCLEOTIDE SEQUENCE</scope>
</reference>
<feature type="non-terminal residue" evidence="1">
    <location>
        <position position="1"/>
    </location>
</feature>
<sequence length="56" mass="6129">MFRNHMFVNLNALSPYGSNDDGSKLVYKPVTTGNTLEIVGKDASANWRVAVPNGFN</sequence>
<protein>
    <submittedName>
        <fullName evidence="1">Uncharacterized protein</fullName>
    </submittedName>
</protein>
<organism evidence="1 2">
    <name type="scientific">Didymodactylos carnosus</name>
    <dbReference type="NCBI Taxonomy" id="1234261"/>
    <lineage>
        <taxon>Eukaryota</taxon>
        <taxon>Metazoa</taxon>
        <taxon>Spiralia</taxon>
        <taxon>Gnathifera</taxon>
        <taxon>Rotifera</taxon>
        <taxon>Eurotatoria</taxon>
        <taxon>Bdelloidea</taxon>
        <taxon>Philodinida</taxon>
        <taxon>Philodinidae</taxon>
        <taxon>Didymodactylos</taxon>
    </lineage>
</organism>
<comment type="caution">
    <text evidence="1">The sequence shown here is derived from an EMBL/GenBank/DDBJ whole genome shotgun (WGS) entry which is preliminary data.</text>
</comment>
<evidence type="ECO:0000313" key="2">
    <source>
        <dbReference type="Proteomes" id="UP000682733"/>
    </source>
</evidence>
<dbReference type="Proteomes" id="UP000682733">
    <property type="component" value="Unassembled WGS sequence"/>
</dbReference>
<gene>
    <name evidence="1" type="ORF">TMI583_LOCUS37461</name>
</gene>
<name>A0A8S2TBR0_9BILA</name>
<evidence type="ECO:0000313" key="1">
    <source>
        <dbReference type="EMBL" id="CAF4279301.1"/>
    </source>
</evidence>
<dbReference type="AlphaFoldDB" id="A0A8S2TBR0"/>
<accession>A0A8S2TBR0</accession>